<organism evidence="3 4">
    <name type="scientific">Passalora fulva</name>
    <name type="common">Tomato leaf mold</name>
    <name type="synonym">Cladosporium fulvum</name>
    <dbReference type="NCBI Taxonomy" id="5499"/>
    <lineage>
        <taxon>Eukaryota</taxon>
        <taxon>Fungi</taxon>
        <taxon>Dikarya</taxon>
        <taxon>Ascomycota</taxon>
        <taxon>Pezizomycotina</taxon>
        <taxon>Dothideomycetes</taxon>
        <taxon>Dothideomycetidae</taxon>
        <taxon>Mycosphaerellales</taxon>
        <taxon>Mycosphaerellaceae</taxon>
        <taxon>Fulvia</taxon>
    </lineage>
</organism>
<proteinExistence type="predicted"/>
<feature type="domain" description="Heterokaryon incompatibility" evidence="1">
    <location>
        <begin position="20"/>
        <end position="104"/>
    </location>
</feature>
<dbReference type="GeneID" id="71982189"/>
<name>A0A9Q8L952_PASFU</name>
<evidence type="ECO:0000259" key="2">
    <source>
        <dbReference type="Pfam" id="PF26640"/>
    </source>
</evidence>
<dbReference type="RefSeq" id="XP_047757365.1">
    <property type="nucleotide sequence ID" value="XM_047901459.1"/>
</dbReference>
<dbReference type="PANTHER" id="PTHR10622:SF12">
    <property type="entry name" value="HET DOMAIN-CONTAINING PROTEIN"/>
    <property type="match status" value="1"/>
</dbReference>
<evidence type="ECO:0000259" key="1">
    <source>
        <dbReference type="Pfam" id="PF06985"/>
    </source>
</evidence>
<dbReference type="KEGG" id="ffu:CLAFUR5_02311"/>
<dbReference type="OMA" id="WYSSASE"/>
<dbReference type="Pfam" id="PF06985">
    <property type="entry name" value="HET"/>
    <property type="match status" value="1"/>
</dbReference>
<gene>
    <name evidence="3" type="ORF">CLAFUR5_02311</name>
</gene>
<dbReference type="OrthoDB" id="674604at2759"/>
<evidence type="ECO:0000313" key="3">
    <source>
        <dbReference type="EMBL" id="UJO12999.1"/>
    </source>
</evidence>
<feature type="domain" description="DUF8212" evidence="2">
    <location>
        <begin position="222"/>
        <end position="248"/>
    </location>
</feature>
<dbReference type="Pfam" id="PF26640">
    <property type="entry name" value="DUF8212"/>
    <property type="match status" value="1"/>
</dbReference>
<accession>A0A9Q8L952</accession>
<evidence type="ECO:0000313" key="4">
    <source>
        <dbReference type="Proteomes" id="UP000756132"/>
    </source>
</evidence>
<reference evidence="3" key="2">
    <citation type="journal article" date="2022" name="Microb. Genom.">
        <title>A chromosome-scale genome assembly of the tomato pathogen Cladosporium fulvum reveals a compartmentalized genome architecture and the presence of a dispensable chromosome.</title>
        <authorList>
            <person name="Zaccaron A.Z."/>
            <person name="Chen L.H."/>
            <person name="Samaras A."/>
            <person name="Stergiopoulos I."/>
        </authorList>
    </citation>
    <scope>NUCLEOTIDE SEQUENCE</scope>
    <source>
        <strain evidence="3">Race5_Kim</strain>
    </source>
</reference>
<dbReference type="InterPro" id="IPR010730">
    <property type="entry name" value="HET"/>
</dbReference>
<dbReference type="PANTHER" id="PTHR10622">
    <property type="entry name" value="HET DOMAIN-CONTAINING PROTEIN"/>
    <property type="match status" value="1"/>
</dbReference>
<dbReference type="AlphaFoldDB" id="A0A9Q8L952"/>
<protein>
    <submittedName>
        <fullName evidence="3">Vegetative incompatibility protein HET-E-1</fullName>
    </submittedName>
</protein>
<dbReference type="Proteomes" id="UP000756132">
    <property type="component" value="Chromosome 1"/>
</dbReference>
<reference evidence="3" key="1">
    <citation type="submission" date="2021-12" db="EMBL/GenBank/DDBJ databases">
        <authorList>
            <person name="Zaccaron A."/>
            <person name="Stergiopoulos I."/>
        </authorList>
    </citation>
    <scope>NUCLEOTIDE SEQUENCE</scope>
    <source>
        <strain evidence="3">Race5_Kim</strain>
    </source>
</reference>
<dbReference type="EMBL" id="CP090163">
    <property type="protein sequence ID" value="UJO12999.1"/>
    <property type="molecule type" value="Genomic_DNA"/>
</dbReference>
<keyword evidence="4" id="KW-1185">Reference proteome</keyword>
<sequence length="418" mass="48039">MRLLNTHTLNFEEFTAIPAYAILSHRWIGDEVSYDDYCSKSDREDARYDKIFQSCKLARSRKHKYIWIDTCCIDKRSSAELSEAINSMWDWYSSASECFAFLVDVHFTSNQDEMVSRLERSAWFRRGWTLQELLAPRIVTFCTSDWRIIGQKSDKHLLPALSDITSIPKDCIEYQFMLHTKCIAQRLSWAAKRETTRTEDTAYCLLGLVGVNMPLLYGEGDKAFLRLQQEIIRQSDDESIFAWRYVSPPSGYRAGILAPHVSFFSNSHGVRLLDGKRAPYSMTNKGLEIRSDATFVPSVGVYVLPLNCGYTQQLQADAGRSVKCTIVIRAEDGAYYRVAASRLGEHLGTMYVGRETEAVEESTYHIKLSRWQHSYQPAFSLLGRCVIRWRARKGRVTPGESAEQEQTWMLLEERATVE</sequence>
<dbReference type="InterPro" id="IPR058525">
    <property type="entry name" value="DUF8212"/>
</dbReference>